<sequence>MCASCSKEGKAERRRAVVKTQSGQRVHRVQGTVTVTHDCTSLCNLGDTKPAVLAC</sequence>
<feature type="region of interest" description="Disordered" evidence="1">
    <location>
        <begin position="1"/>
        <end position="23"/>
    </location>
</feature>
<evidence type="ECO:0000256" key="1">
    <source>
        <dbReference type="SAM" id="MobiDB-lite"/>
    </source>
</evidence>
<reference evidence="2" key="1">
    <citation type="submission" date="2014-11" db="EMBL/GenBank/DDBJ databases">
        <authorList>
            <person name="Amaro Gonzalez C."/>
        </authorList>
    </citation>
    <scope>NUCLEOTIDE SEQUENCE</scope>
</reference>
<accession>A0A0E9WCF4</accession>
<proteinExistence type="predicted"/>
<protein>
    <submittedName>
        <fullName evidence="2">Uncharacterized protein</fullName>
    </submittedName>
</protein>
<organism evidence="2">
    <name type="scientific">Anguilla anguilla</name>
    <name type="common">European freshwater eel</name>
    <name type="synonym">Muraena anguilla</name>
    <dbReference type="NCBI Taxonomy" id="7936"/>
    <lineage>
        <taxon>Eukaryota</taxon>
        <taxon>Metazoa</taxon>
        <taxon>Chordata</taxon>
        <taxon>Craniata</taxon>
        <taxon>Vertebrata</taxon>
        <taxon>Euteleostomi</taxon>
        <taxon>Actinopterygii</taxon>
        <taxon>Neopterygii</taxon>
        <taxon>Teleostei</taxon>
        <taxon>Anguilliformes</taxon>
        <taxon>Anguillidae</taxon>
        <taxon>Anguilla</taxon>
    </lineage>
</organism>
<name>A0A0E9WCF4_ANGAN</name>
<evidence type="ECO:0000313" key="2">
    <source>
        <dbReference type="EMBL" id="JAH88084.1"/>
    </source>
</evidence>
<dbReference type="AlphaFoldDB" id="A0A0E9WCF4"/>
<reference evidence="2" key="2">
    <citation type="journal article" date="2015" name="Fish Shellfish Immunol.">
        <title>Early steps in the European eel (Anguilla anguilla)-Vibrio vulnificus interaction in the gills: Role of the RtxA13 toxin.</title>
        <authorList>
            <person name="Callol A."/>
            <person name="Pajuelo D."/>
            <person name="Ebbesson L."/>
            <person name="Teles M."/>
            <person name="MacKenzie S."/>
            <person name="Amaro C."/>
        </authorList>
    </citation>
    <scope>NUCLEOTIDE SEQUENCE</scope>
</reference>
<dbReference type="EMBL" id="GBXM01020493">
    <property type="protein sequence ID" value="JAH88084.1"/>
    <property type="molecule type" value="Transcribed_RNA"/>
</dbReference>